<dbReference type="PANTHER" id="PTHR40980">
    <property type="entry name" value="PLUG DOMAIN-CONTAINING PROTEIN"/>
    <property type="match status" value="1"/>
</dbReference>
<keyword evidence="4" id="KW-0798">TonB box</keyword>
<dbReference type="InterPro" id="IPR012910">
    <property type="entry name" value="Plug_dom"/>
</dbReference>
<name>A0A075P3Q6_9ALTE</name>
<keyword evidence="3" id="KW-0998">Cell outer membrane</keyword>
<comment type="subcellular location">
    <subcellularLocation>
        <location evidence="1 4">Cell outer membrane</location>
    </subcellularLocation>
</comment>
<dbReference type="Pfam" id="PF00593">
    <property type="entry name" value="TonB_dep_Rec_b-barrel"/>
    <property type="match status" value="1"/>
</dbReference>
<evidence type="ECO:0000256" key="3">
    <source>
        <dbReference type="ARBA" id="ARBA00023237"/>
    </source>
</evidence>
<dbReference type="InterPro" id="IPR000531">
    <property type="entry name" value="Beta-barrel_TonB"/>
</dbReference>
<dbReference type="GO" id="GO:0009279">
    <property type="term" value="C:cell outer membrane"/>
    <property type="evidence" value="ECO:0007669"/>
    <property type="project" value="UniProtKB-SubCell"/>
</dbReference>
<dbReference type="Gene3D" id="2.170.130.10">
    <property type="entry name" value="TonB-dependent receptor, plug domain"/>
    <property type="match status" value="1"/>
</dbReference>
<feature type="domain" description="TonB-dependent receptor-like beta-barrel" evidence="7">
    <location>
        <begin position="434"/>
        <end position="944"/>
    </location>
</feature>
<proteinExistence type="inferred from homology"/>
<evidence type="ECO:0000313" key="10">
    <source>
        <dbReference type="Proteomes" id="UP000056090"/>
    </source>
</evidence>
<comment type="similarity">
    <text evidence="4">Belongs to the TonB-dependent receptor family.</text>
</comment>
<dbReference type="Pfam" id="PF07715">
    <property type="entry name" value="Plug"/>
    <property type="match status" value="1"/>
</dbReference>
<dbReference type="InterPro" id="IPR037066">
    <property type="entry name" value="Plug_dom_sf"/>
</dbReference>
<evidence type="ECO:0000256" key="6">
    <source>
        <dbReference type="SAM" id="SignalP"/>
    </source>
</evidence>
<dbReference type="InterPro" id="IPR010104">
    <property type="entry name" value="TonB_rcpt_bac"/>
</dbReference>
<reference evidence="9 10" key="1">
    <citation type="submission" date="2014-06" db="EMBL/GenBank/DDBJ databases">
        <title>Genomes of Alteromonas australica, a world apart.</title>
        <authorList>
            <person name="Gonzaga A."/>
            <person name="Lopez-Perez M."/>
            <person name="Rodriguez-Valera F."/>
        </authorList>
    </citation>
    <scope>NUCLEOTIDE SEQUENCE [LARGE SCALE GENOMIC DNA]</scope>
    <source>
        <strain evidence="9 10">H 17</strain>
    </source>
</reference>
<dbReference type="InterPro" id="IPR036942">
    <property type="entry name" value="Beta-barrel_TonB_sf"/>
</dbReference>
<dbReference type="GeneID" id="78256824"/>
<evidence type="ECO:0000259" key="8">
    <source>
        <dbReference type="Pfam" id="PF07715"/>
    </source>
</evidence>
<protein>
    <submittedName>
        <fullName evidence="9">TonB-dependent receptor</fullName>
    </submittedName>
</protein>
<dbReference type="KEGG" id="aal:EP13_18270"/>
<feature type="domain" description="TonB-dependent receptor plug" evidence="8">
    <location>
        <begin position="73"/>
        <end position="169"/>
    </location>
</feature>
<evidence type="ECO:0000256" key="5">
    <source>
        <dbReference type="SAM" id="MobiDB-lite"/>
    </source>
</evidence>
<keyword evidence="10" id="KW-1185">Reference proteome</keyword>
<feature type="compositionally biased region" description="Low complexity" evidence="5">
    <location>
        <begin position="25"/>
        <end position="40"/>
    </location>
</feature>
<gene>
    <name evidence="9" type="ORF">EP13_18270</name>
</gene>
<dbReference type="eggNOG" id="COG4771">
    <property type="taxonomic scope" value="Bacteria"/>
</dbReference>
<evidence type="ECO:0000256" key="1">
    <source>
        <dbReference type="ARBA" id="ARBA00004442"/>
    </source>
</evidence>
<dbReference type="Proteomes" id="UP000056090">
    <property type="component" value="Chromosome"/>
</dbReference>
<accession>A0A075P3Q6</accession>
<dbReference type="PANTHER" id="PTHR40980:SF4">
    <property type="entry name" value="TONB-DEPENDENT RECEPTOR-LIKE BETA-BARREL DOMAIN-CONTAINING PROTEIN"/>
    <property type="match status" value="1"/>
</dbReference>
<dbReference type="eggNOG" id="COG1629">
    <property type="taxonomic scope" value="Bacteria"/>
</dbReference>
<dbReference type="NCBIfam" id="TIGR01782">
    <property type="entry name" value="TonB-Xanth-Caul"/>
    <property type="match status" value="1"/>
</dbReference>
<dbReference type="RefSeq" id="WP_044058459.1">
    <property type="nucleotide sequence ID" value="NZ_CBCSKJ010000004.1"/>
</dbReference>
<dbReference type="AlphaFoldDB" id="A0A075P3Q6"/>
<dbReference type="Gene3D" id="2.40.170.20">
    <property type="entry name" value="TonB-dependent receptor, beta-barrel domain"/>
    <property type="match status" value="1"/>
</dbReference>
<feature type="region of interest" description="Disordered" evidence="5">
    <location>
        <begin position="25"/>
        <end position="45"/>
    </location>
</feature>
<keyword evidence="2 4" id="KW-0472">Membrane</keyword>
<evidence type="ECO:0000313" key="9">
    <source>
        <dbReference type="EMBL" id="AIG00467.1"/>
    </source>
</evidence>
<feature type="chain" id="PRO_5001708085" evidence="6">
    <location>
        <begin position="22"/>
        <end position="983"/>
    </location>
</feature>
<keyword evidence="6" id="KW-0732">Signal</keyword>
<dbReference type="SUPFAM" id="SSF56935">
    <property type="entry name" value="Porins"/>
    <property type="match status" value="1"/>
</dbReference>
<evidence type="ECO:0000259" key="7">
    <source>
        <dbReference type="Pfam" id="PF00593"/>
    </source>
</evidence>
<dbReference type="EMBL" id="CP008849">
    <property type="protein sequence ID" value="AIG00467.1"/>
    <property type="molecule type" value="Genomic_DNA"/>
</dbReference>
<keyword evidence="9" id="KW-0675">Receptor</keyword>
<evidence type="ECO:0000256" key="4">
    <source>
        <dbReference type="RuleBase" id="RU003357"/>
    </source>
</evidence>
<sequence>MHMFKWTALALSVSAAFATMAQTANPIPNTTPQENTTQPQEGDEQDIEIVEVKGVKQADLKARDLERMKDGFSSVISTDDLGNFVDQNVAESLRRLPGVTLQRSEGEGKFVTVRGLGPSFVSVNMNGAQMSGAGEERKVGLDALPADLLGTIEVLKTLTPDQNLNSIGGTVNVKAISAFDRGKNTLKIRAQDAYSQKRGAHSPKFSLDGTQFFLDDTFGIGFAISHEERKTLIDETRHHSTNEMKFYKADLGKTDDEIAAGDEILAPAQLEYRREVAGRTRQAAALNLEYKPNADSYYYAKGTYTQFEDDDLAQREFYDFQDAGSVGNSEIVYVNSQTKEFILSDIDVFHQHFIQESENKTTTFSLGGENRIAERFVLDYEFAQSRSEEDSSGDRRVQFRERDLIVYGQGSRDTISAKIMSAEDAAEIAGLTYDPSNSIFGTSGSGNGFELSNYQFDNLFLEDGKRTDEIKTVNLNLRTDIFNDYLNYIKVGAEVTERDHVRDKDRWSFDPNPNDCNDDAACIAAVNSTLADYDSSIPSDSNFQLPFESRATVDQIVDATRQTVVPATNGEVSIESTKGDYAIVEDTKAVYAMAEFPIGLDATLITGVRWTETEFSSTGFMSLENDDFEFNGAGAGALDIAIPLPEAAIKYSEFFPSAHIKWEPSEDILVRGAIWTSFTRPSFKQARAYAIFDSDIELCPPGTDDCDDSQGGASLQQLSQYVLGSDNALDVGNPNLLAMTSVNYDASVGWYPSENLFLEAAVFYKDIENFIVDVNGIGMSIADLPLTLPVNQVTEFVIPQDLYLNEINVTVNGESAKVYGVELSYNQYFDNGFFLQSNATLLNSEAVLDESIRQGKVALPDQADTTFNLVFGWESQTFSARLIGNIRSDVLEQIGSCPVTADINDPKGCKVWGDQYQADVKSLDFKLQYDVTDKVQVYFDAINLTEEADLRYFQGNALSGGNILYQKEEYGRSYQLGVNVKFY</sequence>
<organism evidence="9 10">
    <name type="scientific">Alteromonas australica</name>
    <dbReference type="NCBI Taxonomy" id="589873"/>
    <lineage>
        <taxon>Bacteria</taxon>
        <taxon>Pseudomonadati</taxon>
        <taxon>Pseudomonadota</taxon>
        <taxon>Gammaproteobacteria</taxon>
        <taxon>Alteromonadales</taxon>
        <taxon>Alteromonadaceae</taxon>
        <taxon>Alteromonas/Salinimonas group</taxon>
        <taxon>Alteromonas</taxon>
    </lineage>
</organism>
<evidence type="ECO:0000256" key="2">
    <source>
        <dbReference type="ARBA" id="ARBA00023136"/>
    </source>
</evidence>
<feature type="signal peptide" evidence="6">
    <location>
        <begin position="1"/>
        <end position="21"/>
    </location>
</feature>